<evidence type="ECO:0000256" key="3">
    <source>
        <dbReference type="ARBA" id="ARBA00022670"/>
    </source>
</evidence>
<sequence length="188" mass="19900">MTGLRRVDTTLLAGAAVLLLLLPAVNSVDDLLAAWLAGSGLDRWVAIAAPVEARLAAALLNLAGVSAGSSGPEISVRDSAGHVTRLWVAWNCVGWQSVALLGLSLAAGLQGRQSWDVRLQVVLIGFMGTLTVNLVRVAAVGMLAAWFGQLPAVLFHDYGGTLLVVGWLFAFWALVNHWLLGPRAEDRE</sequence>
<evidence type="ECO:0000256" key="7">
    <source>
        <dbReference type="ARBA" id="ARBA00023136"/>
    </source>
</evidence>
<evidence type="ECO:0000256" key="8">
    <source>
        <dbReference type="SAM" id="Phobius"/>
    </source>
</evidence>
<dbReference type="EMBL" id="JAEKNR010000109">
    <property type="protein sequence ID" value="MBJ7598443.1"/>
    <property type="molecule type" value="Genomic_DNA"/>
</dbReference>
<evidence type="ECO:0000256" key="2">
    <source>
        <dbReference type="ARBA" id="ARBA00022475"/>
    </source>
</evidence>
<evidence type="ECO:0000256" key="6">
    <source>
        <dbReference type="ARBA" id="ARBA00022989"/>
    </source>
</evidence>
<organism evidence="9 10">
    <name type="scientific">Candidatus Nephthysia bennettiae</name>
    <dbReference type="NCBI Taxonomy" id="3127016"/>
    <lineage>
        <taxon>Bacteria</taxon>
        <taxon>Bacillati</taxon>
        <taxon>Candidatus Dormiibacterota</taxon>
        <taxon>Candidatus Dormibacteria</taxon>
        <taxon>Candidatus Dormibacterales</taxon>
        <taxon>Candidatus Dormibacteraceae</taxon>
        <taxon>Candidatus Nephthysia</taxon>
    </lineage>
</organism>
<feature type="transmembrane region" description="Helical" evidence="8">
    <location>
        <begin position="158"/>
        <end position="180"/>
    </location>
</feature>
<keyword evidence="2" id="KW-1003">Cell membrane</keyword>
<keyword evidence="7 8" id="KW-0472">Membrane</keyword>
<evidence type="ECO:0000313" key="10">
    <source>
        <dbReference type="Proteomes" id="UP000612893"/>
    </source>
</evidence>
<dbReference type="InterPro" id="IPR019127">
    <property type="entry name" value="Exosortase"/>
</dbReference>
<dbReference type="RefSeq" id="WP_338201450.1">
    <property type="nucleotide sequence ID" value="NZ_JAEKNR010000109.1"/>
</dbReference>
<protein>
    <submittedName>
        <fullName evidence="9">Exosortase/archaeosortase family protein</fullName>
    </submittedName>
</protein>
<evidence type="ECO:0000256" key="1">
    <source>
        <dbReference type="ARBA" id="ARBA00004651"/>
    </source>
</evidence>
<keyword evidence="3" id="KW-0645">Protease</keyword>
<reference evidence="9" key="1">
    <citation type="submission" date="2020-10" db="EMBL/GenBank/DDBJ databases">
        <title>Ca. Dormibacterota MAGs.</title>
        <authorList>
            <person name="Montgomery K."/>
        </authorList>
    </citation>
    <scope>NUCLEOTIDE SEQUENCE [LARGE SCALE GENOMIC DNA]</scope>
    <source>
        <strain evidence="9">SC8812_S17_10</strain>
    </source>
</reference>
<evidence type="ECO:0000256" key="5">
    <source>
        <dbReference type="ARBA" id="ARBA00022801"/>
    </source>
</evidence>
<keyword evidence="4 8" id="KW-0812">Transmembrane</keyword>
<comment type="caution">
    <text evidence="9">The sequence shown here is derived from an EMBL/GenBank/DDBJ whole genome shotgun (WGS) entry which is preliminary data.</text>
</comment>
<feature type="transmembrane region" description="Helical" evidence="8">
    <location>
        <begin position="121"/>
        <end position="146"/>
    </location>
</feature>
<dbReference type="Proteomes" id="UP000612893">
    <property type="component" value="Unassembled WGS sequence"/>
</dbReference>
<dbReference type="InterPro" id="IPR026392">
    <property type="entry name" value="Exo/Archaeosortase_dom"/>
</dbReference>
<dbReference type="AlphaFoldDB" id="A0A934N8Y3"/>
<keyword evidence="5" id="KW-0378">Hydrolase</keyword>
<dbReference type="GO" id="GO:0005886">
    <property type="term" value="C:plasma membrane"/>
    <property type="evidence" value="ECO:0007669"/>
    <property type="project" value="UniProtKB-SubCell"/>
</dbReference>
<accession>A0A934N8Y3</accession>
<proteinExistence type="predicted"/>
<dbReference type="Pfam" id="PF09721">
    <property type="entry name" value="Exosortase_EpsH"/>
    <property type="match status" value="1"/>
</dbReference>
<keyword evidence="10" id="KW-1185">Reference proteome</keyword>
<gene>
    <name evidence="9" type="ORF">JF922_10210</name>
</gene>
<dbReference type="NCBIfam" id="TIGR04178">
    <property type="entry name" value="exo_archaeo"/>
    <property type="match status" value="1"/>
</dbReference>
<dbReference type="GO" id="GO:0008233">
    <property type="term" value="F:peptidase activity"/>
    <property type="evidence" value="ECO:0007669"/>
    <property type="project" value="UniProtKB-KW"/>
</dbReference>
<name>A0A934N8Y3_9BACT</name>
<evidence type="ECO:0000256" key="4">
    <source>
        <dbReference type="ARBA" id="ARBA00022692"/>
    </source>
</evidence>
<dbReference type="GO" id="GO:0006508">
    <property type="term" value="P:proteolysis"/>
    <property type="evidence" value="ECO:0007669"/>
    <property type="project" value="UniProtKB-KW"/>
</dbReference>
<comment type="subcellular location">
    <subcellularLocation>
        <location evidence="1">Cell membrane</location>
        <topology evidence="1">Multi-pass membrane protein</topology>
    </subcellularLocation>
</comment>
<keyword evidence="6 8" id="KW-1133">Transmembrane helix</keyword>
<evidence type="ECO:0000313" key="9">
    <source>
        <dbReference type="EMBL" id="MBJ7598443.1"/>
    </source>
</evidence>
<feature type="transmembrane region" description="Helical" evidence="8">
    <location>
        <begin position="87"/>
        <end position="109"/>
    </location>
</feature>